<accession>A0A919RPS9</accession>
<proteinExistence type="predicted"/>
<dbReference type="EMBL" id="BOOW01000041">
    <property type="protein sequence ID" value="GII95964.1"/>
    <property type="molecule type" value="Genomic_DNA"/>
</dbReference>
<organism evidence="1 2">
    <name type="scientific">Sinosporangium siamense</name>
    <dbReference type="NCBI Taxonomy" id="1367973"/>
    <lineage>
        <taxon>Bacteria</taxon>
        <taxon>Bacillati</taxon>
        <taxon>Actinomycetota</taxon>
        <taxon>Actinomycetes</taxon>
        <taxon>Streptosporangiales</taxon>
        <taxon>Streptosporangiaceae</taxon>
        <taxon>Sinosporangium</taxon>
    </lineage>
</organism>
<dbReference type="AlphaFoldDB" id="A0A919RPS9"/>
<name>A0A919RPS9_9ACTN</name>
<comment type="caution">
    <text evidence="1">The sequence shown here is derived from an EMBL/GenBank/DDBJ whole genome shotgun (WGS) entry which is preliminary data.</text>
</comment>
<evidence type="ECO:0000313" key="1">
    <source>
        <dbReference type="EMBL" id="GII95964.1"/>
    </source>
</evidence>
<reference evidence="1" key="1">
    <citation type="submission" date="2021-01" db="EMBL/GenBank/DDBJ databases">
        <title>Whole genome shotgun sequence of Sinosporangium siamense NBRC 109515.</title>
        <authorList>
            <person name="Komaki H."/>
            <person name="Tamura T."/>
        </authorList>
    </citation>
    <scope>NUCLEOTIDE SEQUENCE</scope>
    <source>
        <strain evidence="1">NBRC 109515</strain>
    </source>
</reference>
<evidence type="ECO:0008006" key="3">
    <source>
        <dbReference type="Google" id="ProtNLM"/>
    </source>
</evidence>
<protein>
    <recommendedName>
        <fullName evidence="3">GerMN domain-containing protein</fullName>
    </recommendedName>
</protein>
<gene>
    <name evidence="1" type="ORF">Ssi02_61950</name>
</gene>
<keyword evidence="2" id="KW-1185">Reference proteome</keyword>
<sequence length="136" mass="13849">MTGCGIPASLPFDAGQPPGGLGSGERLFFVLDGRLQSVARVGPGMREPVSRLRLLFAGPDEDETASGLSTALPAGLTVASASSDGTRLLLSLSGAASIPSLGLRQIACTAAEDDLFDVRITLGDRPLGTHSCPTDL</sequence>
<dbReference type="Proteomes" id="UP000606172">
    <property type="component" value="Unassembled WGS sequence"/>
</dbReference>
<evidence type="ECO:0000313" key="2">
    <source>
        <dbReference type="Proteomes" id="UP000606172"/>
    </source>
</evidence>